<dbReference type="PROSITE" id="PS50887">
    <property type="entry name" value="GGDEF"/>
    <property type="match status" value="1"/>
</dbReference>
<dbReference type="EMBL" id="JAUHHC010000009">
    <property type="protein sequence ID" value="MDN3923272.1"/>
    <property type="molecule type" value="Genomic_DNA"/>
</dbReference>
<feature type="domain" description="GGDEF" evidence="8">
    <location>
        <begin position="117"/>
        <end position="250"/>
    </location>
</feature>
<dbReference type="SUPFAM" id="SSF47384">
    <property type="entry name" value="Homodimeric domain of signal transducing histidine kinase"/>
    <property type="match status" value="1"/>
</dbReference>
<dbReference type="Proteomes" id="UP001228044">
    <property type="component" value="Unassembled WGS sequence"/>
</dbReference>
<dbReference type="InterPro" id="IPR029787">
    <property type="entry name" value="Nucleotide_cyclase"/>
</dbReference>
<keyword evidence="9" id="KW-0946">Virion</keyword>
<dbReference type="EC" id="2.7.13.3" evidence="2"/>
<dbReference type="Pfam" id="PF00072">
    <property type="entry name" value="Response_reg"/>
    <property type="match status" value="1"/>
</dbReference>
<evidence type="ECO:0000256" key="5">
    <source>
        <dbReference type="SAM" id="Coils"/>
    </source>
</evidence>
<dbReference type="Pfam" id="PF02518">
    <property type="entry name" value="HATPase_c"/>
    <property type="match status" value="1"/>
</dbReference>
<dbReference type="SMART" id="SM00388">
    <property type="entry name" value="HisKA"/>
    <property type="match status" value="1"/>
</dbReference>
<evidence type="ECO:0000313" key="9">
    <source>
        <dbReference type="EMBL" id="MDN3923272.1"/>
    </source>
</evidence>
<dbReference type="InterPro" id="IPR011006">
    <property type="entry name" value="CheY-like_superfamily"/>
</dbReference>
<dbReference type="PANTHER" id="PTHR43547">
    <property type="entry name" value="TWO-COMPONENT HISTIDINE KINASE"/>
    <property type="match status" value="1"/>
</dbReference>
<dbReference type="NCBIfam" id="TIGR00254">
    <property type="entry name" value="GGDEF"/>
    <property type="match status" value="1"/>
</dbReference>
<dbReference type="PROSITE" id="PS50110">
    <property type="entry name" value="RESPONSE_REGULATORY"/>
    <property type="match status" value="1"/>
</dbReference>
<dbReference type="SUPFAM" id="SSF52172">
    <property type="entry name" value="CheY-like"/>
    <property type="match status" value="1"/>
</dbReference>
<dbReference type="Gene3D" id="3.30.565.10">
    <property type="entry name" value="Histidine kinase-like ATPase, C-terminal domain"/>
    <property type="match status" value="1"/>
</dbReference>
<comment type="catalytic activity">
    <reaction evidence="1">
        <text>ATP + protein L-histidine = ADP + protein N-phospho-L-histidine.</text>
        <dbReference type="EC" id="2.7.13.3"/>
    </reaction>
</comment>
<dbReference type="InterPro" id="IPR004358">
    <property type="entry name" value="Sig_transdc_His_kin-like_C"/>
</dbReference>
<keyword evidence="10" id="KW-1185">Reference proteome</keyword>
<dbReference type="SUPFAM" id="SSF55874">
    <property type="entry name" value="ATPase domain of HSP90 chaperone/DNA topoisomerase II/histidine kinase"/>
    <property type="match status" value="1"/>
</dbReference>
<accession>A0ABT8E076</accession>
<protein>
    <recommendedName>
        <fullName evidence="2">histidine kinase</fullName>
        <ecNumber evidence="2">2.7.13.3</ecNumber>
    </recommendedName>
</protein>
<dbReference type="Gene3D" id="3.40.50.2300">
    <property type="match status" value="1"/>
</dbReference>
<feature type="domain" description="Response regulatory" evidence="7">
    <location>
        <begin position="543"/>
        <end position="659"/>
    </location>
</feature>
<evidence type="ECO:0000259" key="7">
    <source>
        <dbReference type="PROSITE" id="PS50110"/>
    </source>
</evidence>
<dbReference type="InterPro" id="IPR036097">
    <property type="entry name" value="HisK_dim/P_sf"/>
</dbReference>
<evidence type="ECO:0000259" key="8">
    <source>
        <dbReference type="PROSITE" id="PS50887"/>
    </source>
</evidence>
<dbReference type="InterPro" id="IPR043128">
    <property type="entry name" value="Rev_trsase/Diguanyl_cyclase"/>
</dbReference>
<keyword evidence="9" id="KW-0238">DNA-binding</keyword>
<dbReference type="Gene3D" id="3.30.70.270">
    <property type="match status" value="1"/>
</dbReference>
<dbReference type="InterPro" id="IPR003594">
    <property type="entry name" value="HATPase_dom"/>
</dbReference>
<dbReference type="Pfam" id="PF00512">
    <property type="entry name" value="HisKA"/>
    <property type="match status" value="1"/>
</dbReference>
<dbReference type="CDD" id="cd01949">
    <property type="entry name" value="GGDEF"/>
    <property type="match status" value="1"/>
</dbReference>
<dbReference type="InterPro" id="IPR036890">
    <property type="entry name" value="HATPase_C_sf"/>
</dbReference>
<dbReference type="CDD" id="cd00082">
    <property type="entry name" value="HisKA"/>
    <property type="match status" value="1"/>
</dbReference>
<evidence type="ECO:0000259" key="6">
    <source>
        <dbReference type="PROSITE" id="PS50109"/>
    </source>
</evidence>
<dbReference type="GO" id="GO:0003677">
    <property type="term" value="F:DNA binding"/>
    <property type="evidence" value="ECO:0007669"/>
    <property type="project" value="UniProtKB-KW"/>
</dbReference>
<dbReference type="SMART" id="SM00448">
    <property type="entry name" value="REC"/>
    <property type="match status" value="1"/>
</dbReference>
<keyword evidence="3 4" id="KW-0597">Phosphoprotein</keyword>
<organism evidence="9 10">
    <name type="scientific">Roseateles violae</name>
    <dbReference type="NCBI Taxonomy" id="3058042"/>
    <lineage>
        <taxon>Bacteria</taxon>
        <taxon>Pseudomonadati</taxon>
        <taxon>Pseudomonadota</taxon>
        <taxon>Betaproteobacteria</taxon>
        <taxon>Burkholderiales</taxon>
        <taxon>Sphaerotilaceae</taxon>
        <taxon>Roseateles</taxon>
    </lineage>
</organism>
<dbReference type="InterPro" id="IPR003661">
    <property type="entry name" value="HisK_dim/P_dom"/>
</dbReference>
<evidence type="ECO:0000256" key="4">
    <source>
        <dbReference type="PROSITE-ProRule" id="PRU00169"/>
    </source>
</evidence>
<feature type="modified residue" description="4-aspartylphosphate" evidence="4">
    <location>
        <position position="592"/>
    </location>
</feature>
<keyword evidence="9" id="KW-0808">Transferase</keyword>
<feature type="domain" description="Histidine kinase" evidence="6">
    <location>
        <begin position="306"/>
        <end position="522"/>
    </location>
</feature>
<dbReference type="RefSeq" id="WP_290361577.1">
    <property type="nucleotide sequence ID" value="NZ_JAUHHC010000009.1"/>
</dbReference>
<dbReference type="InterPro" id="IPR005467">
    <property type="entry name" value="His_kinase_dom"/>
</dbReference>
<dbReference type="SUPFAM" id="SSF55073">
    <property type="entry name" value="Nucleotide cyclase"/>
    <property type="match status" value="1"/>
</dbReference>
<dbReference type="PRINTS" id="PR00344">
    <property type="entry name" value="BCTRLSENSOR"/>
</dbReference>
<dbReference type="CDD" id="cd00075">
    <property type="entry name" value="HATPase"/>
    <property type="match status" value="1"/>
</dbReference>
<feature type="coiled-coil region" evidence="5">
    <location>
        <begin position="11"/>
        <end position="45"/>
    </location>
</feature>
<gene>
    <name evidence="9" type="ORF">QWJ38_23550</name>
</gene>
<evidence type="ECO:0000256" key="1">
    <source>
        <dbReference type="ARBA" id="ARBA00000085"/>
    </source>
</evidence>
<dbReference type="SMART" id="SM00387">
    <property type="entry name" value="HATPase_c"/>
    <property type="match status" value="1"/>
</dbReference>
<dbReference type="Pfam" id="PF00990">
    <property type="entry name" value="GGDEF"/>
    <property type="match status" value="1"/>
</dbReference>
<dbReference type="PANTHER" id="PTHR43547:SF2">
    <property type="entry name" value="HYBRID SIGNAL TRANSDUCTION HISTIDINE KINASE C"/>
    <property type="match status" value="1"/>
</dbReference>
<dbReference type="PROSITE" id="PS50109">
    <property type="entry name" value="HIS_KIN"/>
    <property type="match status" value="1"/>
</dbReference>
<dbReference type="InterPro" id="IPR000160">
    <property type="entry name" value="GGDEF_dom"/>
</dbReference>
<dbReference type="Gene3D" id="1.10.287.130">
    <property type="match status" value="1"/>
</dbReference>
<dbReference type="SMART" id="SM00267">
    <property type="entry name" value="GGDEF"/>
    <property type="match status" value="1"/>
</dbReference>
<keyword evidence="5" id="KW-0175">Coiled coil</keyword>
<evidence type="ECO:0000313" key="10">
    <source>
        <dbReference type="Proteomes" id="UP001228044"/>
    </source>
</evidence>
<keyword evidence="9" id="KW-0548">Nucleotidyltransferase</keyword>
<evidence type="ECO:0000256" key="2">
    <source>
        <dbReference type="ARBA" id="ARBA00012438"/>
    </source>
</evidence>
<dbReference type="GO" id="GO:0052621">
    <property type="term" value="F:diguanylate cyclase activity"/>
    <property type="evidence" value="ECO:0007669"/>
    <property type="project" value="UniProtKB-EC"/>
</dbReference>
<sequence length="675" mass="72560">MNSPAAGSPNAKATRRELARLKGEIAEARAELALVEADLSQAQARLGGHQMVQLLEANEQLVVDAMRMRRDAETSAFALEAALRSSERDPLTGLPNRSLLIDRFQQATAGARRHENCSVALLFLDLDRFKENNDRFGHAVGDQILIAASRALTDCVRGSDTVCRLGGDEFVILLAEVIHADDPALVAAKVRDALLSLTQVGGQEVSVSASIGVGVYPEDGGTLDALLEAADIAMFLVKRAGGNGFARADRRTAQGAAETGGVASVRAPIELRAPVPGGDVDEAEAARALVLELQRRSRAKDEFLAVLGHELRNPLAPIVSTLDALRLLAGGAEGKEHQLIRRHVTHMVRLIDELLDIAKLSARKIKLRDEEVAIAEVLEQAVSLARPLLDQHMHRFLFTGCEPRLACRGDAVRLAQCVSNLLINSARYTPPGGTIELLAMREAQQIVIRVRDNGRGISEEQMAHVFELFFQVQGLGTEPISGLGVGLALVRSLVELHGGTVEGRSAGIGRGSEFVIRLPAIDAQPPLQAAELAGGESAWLARRVLLVDDNQDAAASLATLLALEGHQVWTAHHPNLALTLAAQVQPQIAILDIGLPGMDGYQLAQEIRRRHPGMQTAFIALTGYGSAREVERSVETHFDAHLLKPVAFSELQVLIQKLAAAQSSAPRPSAFFDKE</sequence>
<name>A0ABT8E076_9BURK</name>
<comment type="caution">
    <text evidence="9">The sequence shown here is derived from an EMBL/GenBank/DDBJ whole genome shotgun (WGS) entry which is preliminary data.</text>
</comment>
<proteinExistence type="predicted"/>
<dbReference type="InterPro" id="IPR001789">
    <property type="entry name" value="Sig_transdc_resp-reg_receiver"/>
</dbReference>
<keyword evidence="9" id="KW-0261">Viral envelope protein</keyword>
<reference evidence="9 10" key="1">
    <citation type="submission" date="2023-06" db="EMBL/GenBank/DDBJ databases">
        <title>Pelomonas sp. PFR6 16S ribosomal RNA gene Genome sequencing and assembly.</title>
        <authorList>
            <person name="Woo H."/>
        </authorList>
    </citation>
    <scope>NUCLEOTIDE SEQUENCE [LARGE SCALE GENOMIC DNA]</scope>
    <source>
        <strain evidence="9 10">PFR6</strain>
    </source>
</reference>
<evidence type="ECO:0000256" key="3">
    <source>
        <dbReference type="ARBA" id="ARBA00022553"/>
    </source>
</evidence>